<feature type="repeat" description="NHL" evidence="2">
    <location>
        <begin position="74"/>
        <end position="110"/>
    </location>
</feature>
<dbReference type="Proteomes" id="UP000663828">
    <property type="component" value="Unassembled WGS sequence"/>
</dbReference>
<reference evidence="3" key="1">
    <citation type="submission" date="2021-02" db="EMBL/GenBank/DDBJ databases">
        <authorList>
            <person name="Nowell W R."/>
        </authorList>
    </citation>
    <scope>NUCLEOTIDE SEQUENCE</scope>
</reference>
<dbReference type="PROSITE" id="PS51125">
    <property type="entry name" value="NHL"/>
    <property type="match status" value="1"/>
</dbReference>
<evidence type="ECO:0000313" key="4">
    <source>
        <dbReference type="EMBL" id="CAF1432342.1"/>
    </source>
</evidence>
<evidence type="ECO:0000313" key="5">
    <source>
        <dbReference type="Proteomes" id="UP000663828"/>
    </source>
</evidence>
<dbReference type="Pfam" id="PF01436">
    <property type="entry name" value="NHL"/>
    <property type="match status" value="1"/>
</dbReference>
<gene>
    <name evidence="4" type="ORF">EDS130_LOCUS38293</name>
    <name evidence="3" type="ORF">XAT740_LOCUS32760</name>
</gene>
<dbReference type="EMBL" id="CAJNOJ010000396">
    <property type="protein sequence ID" value="CAF1432342.1"/>
    <property type="molecule type" value="Genomic_DNA"/>
</dbReference>
<evidence type="ECO:0000313" key="3">
    <source>
        <dbReference type="EMBL" id="CAF1375159.1"/>
    </source>
</evidence>
<dbReference type="InterPro" id="IPR001258">
    <property type="entry name" value="NHL_repeat"/>
</dbReference>
<evidence type="ECO:0000256" key="1">
    <source>
        <dbReference type="ARBA" id="ARBA00022737"/>
    </source>
</evidence>
<dbReference type="Proteomes" id="UP000663852">
    <property type="component" value="Unassembled WGS sequence"/>
</dbReference>
<dbReference type="SUPFAM" id="SSF63829">
    <property type="entry name" value="Calcium-dependent phosphotriesterase"/>
    <property type="match status" value="1"/>
</dbReference>
<dbReference type="EMBL" id="CAJNOR010003080">
    <property type="protein sequence ID" value="CAF1375159.1"/>
    <property type="molecule type" value="Genomic_DNA"/>
</dbReference>
<protein>
    <recommendedName>
        <fullName evidence="6">NHL repeat containing protein</fullName>
    </recommendedName>
</protein>
<dbReference type="Gene3D" id="2.120.10.30">
    <property type="entry name" value="TolB, C-terminal domain"/>
    <property type="match status" value="1"/>
</dbReference>
<dbReference type="AlphaFoldDB" id="A0A815JD69"/>
<keyword evidence="5" id="KW-1185">Reference proteome</keyword>
<dbReference type="InterPro" id="IPR011042">
    <property type="entry name" value="6-blade_b-propeller_TolB-like"/>
</dbReference>
<comment type="caution">
    <text evidence="3">The sequence shown here is derived from an EMBL/GenBank/DDBJ whole genome shotgun (WGS) entry which is preliminary data.</text>
</comment>
<evidence type="ECO:0000256" key="2">
    <source>
        <dbReference type="PROSITE-ProRule" id="PRU00504"/>
    </source>
</evidence>
<name>A0A815JD69_ADIRI</name>
<organism evidence="3 5">
    <name type="scientific">Adineta ricciae</name>
    <name type="common">Rotifer</name>
    <dbReference type="NCBI Taxonomy" id="249248"/>
    <lineage>
        <taxon>Eukaryota</taxon>
        <taxon>Metazoa</taxon>
        <taxon>Spiralia</taxon>
        <taxon>Gnathifera</taxon>
        <taxon>Rotifera</taxon>
        <taxon>Eurotatoria</taxon>
        <taxon>Bdelloidea</taxon>
        <taxon>Adinetida</taxon>
        <taxon>Adinetidae</taxon>
        <taxon>Adineta</taxon>
    </lineage>
</organism>
<evidence type="ECO:0008006" key="6">
    <source>
        <dbReference type="Google" id="ProtNLM"/>
    </source>
</evidence>
<keyword evidence="1" id="KW-0677">Repeat</keyword>
<accession>A0A815JD69</accession>
<sequence>METDLLQWNEKLTRMNEELLKLPNIKVKQSSTPLITKINVQTFYGQGMSNIPNISVNVNWVQNGVIVAGGHAQGNGLNQLNYPYGICIDSQETMYVADFGNHRIVEWKKGATSGQVVAGGNRQGSRDDQLKNPICVVVDDETNSLIISD</sequence>
<dbReference type="OrthoDB" id="10032493at2759"/>
<proteinExistence type="predicted"/>